<organism evidence="1 2">
    <name type="scientific">Geomonas limicola</name>
    <dbReference type="NCBI Taxonomy" id="2740186"/>
    <lineage>
        <taxon>Bacteria</taxon>
        <taxon>Pseudomonadati</taxon>
        <taxon>Thermodesulfobacteriota</taxon>
        <taxon>Desulfuromonadia</taxon>
        <taxon>Geobacterales</taxon>
        <taxon>Geobacteraceae</taxon>
        <taxon>Geomonas</taxon>
    </lineage>
</organism>
<dbReference type="EMBL" id="BLXZ01000001">
    <property type="protein sequence ID" value="GFO66462.1"/>
    <property type="molecule type" value="Genomic_DNA"/>
</dbReference>
<reference evidence="2" key="1">
    <citation type="submission" date="2020-06" db="EMBL/GenBank/DDBJ databases">
        <title>Draft genomic sequecing of Geomonas sp. Red745.</title>
        <authorList>
            <person name="Itoh H."/>
            <person name="Xu Z.X."/>
            <person name="Ushijima N."/>
            <person name="Masuda Y."/>
            <person name="Shiratori Y."/>
            <person name="Senoo K."/>
        </authorList>
    </citation>
    <scope>NUCLEOTIDE SEQUENCE [LARGE SCALE GENOMIC DNA]</scope>
    <source>
        <strain evidence="2">Red745</strain>
    </source>
</reference>
<name>A0A6V8N1W5_9BACT</name>
<gene>
    <name evidence="1" type="ORF">GMLC_00410</name>
</gene>
<sequence length="78" mass="8989">MDDETFKKELLTKLDRIQSLLSYLCGAAKASEERAQAALRVPEKQETRLPADGRSLLQDEMQDDYHQALQKWHSTRQG</sequence>
<keyword evidence="2" id="KW-1185">Reference proteome</keyword>
<proteinExistence type="predicted"/>
<dbReference type="Proteomes" id="UP000587586">
    <property type="component" value="Unassembled WGS sequence"/>
</dbReference>
<comment type="caution">
    <text evidence="1">The sequence shown here is derived from an EMBL/GenBank/DDBJ whole genome shotgun (WGS) entry which is preliminary data.</text>
</comment>
<accession>A0A6V8N1W5</accession>
<evidence type="ECO:0000313" key="2">
    <source>
        <dbReference type="Proteomes" id="UP000587586"/>
    </source>
</evidence>
<dbReference type="AlphaFoldDB" id="A0A6V8N1W5"/>
<evidence type="ECO:0000313" key="1">
    <source>
        <dbReference type="EMBL" id="GFO66462.1"/>
    </source>
</evidence>
<dbReference type="RefSeq" id="WP_183359004.1">
    <property type="nucleotide sequence ID" value="NZ_BLXZ01000001.1"/>
</dbReference>
<protein>
    <submittedName>
        <fullName evidence="1">Uncharacterized protein</fullName>
    </submittedName>
</protein>